<dbReference type="Proteomes" id="UP000094043">
    <property type="component" value="Chromosome 2"/>
</dbReference>
<feature type="transmembrane region" description="Helical" evidence="8">
    <location>
        <begin position="359"/>
        <end position="383"/>
    </location>
</feature>
<dbReference type="InterPro" id="IPR005828">
    <property type="entry name" value="MFS_sugar_transport-like"/>
</dbReference>
<reference evidence="10" key="2">
    <citation type="journal article" date="2022" name="Elife">
        <title>Obligate sexual reproduction of a homothallic fungus closely related to the Cryptococcus pathogenic species complex.</title>
        <authorList>
            <person name="Passer A.R."/>
            <person name="Clancey S.A."/>
            <person name="Shea T."/>
            <person name="David-Palma M."/>
            <person name="Averette A.F."/>
            <person name="Boekhout T."/>
            <person name="Porcel B.M."/>
            <person name="Nowrousian M."/>
            <person name="Cuomo C.A."/>
            <person name="Sun S."/>
            <person name="Heitman J."/>
            <person name="Coelho M.A."/>
        </authorList>
    </citation>
    <scope>NUCLEOTIDE SEQUENCE</scope>
    <source>
        <strain evidence="10">CBS 7841</strain>
    </source>
</reference>
<dbReference type="SUPFAM" id="SSF103473">
    <property type="entry name" value="MFS general substrate transporter"/>
    <property type="match status" value="1"/>
</dbReference>
<keyword evidence="11" id="KW-1185">Reference proteome</keyword>
<dbReference type="AlphaFoldDB" id="A0AAJ8M051"/>
<dbReference type="PANTHER" id="PTHR23503">
    <property type="entry name" value="SOLUTE CARRIER FAMILY 2"/>
    <property type="match status" value="1"/>
</dbReference>
<keyword evidence="5 8" id="KW-1133">Transmembrane helix</keyword>
<dbReference type="InterPro" id="IPR045263">
    <property type="entry name" value="GLUT"/>
</dbReference>
<evidence type="ECO:0000256" key="3">
    <source>
        <dbReference type="ARBA" id="ARBA00022448"/>
    </source>
</evidence>
<feature type="transmembrane region" description="Helical" evidence="8">
    <location>
        <begin position="125"/>
        <end position="145"/>
    </location>
</feature>
<feature type="transmembrane region" description="Helical" evidence="8">
    <location>
        <begin position="333"/>
        <end position="353"/>
    </location>
</feature>
<reference evidence="10" key="1">
    <citation type="submission" date="2016-06" db="EMBL/GenBank/DDBJ databases">
        <authorList>
            <person name="Cuomo C."/>
            <person name="Litvintseva A."/>
            <person name="Heitman J."/>
            <person name="Chen Y."/>
            <person name="Sun S."/>
            <person name="Springer D."/>
            <person name="Dromer F."/>
            <person name="Young S."/>
            <person name="Zeng Q."/>
            <person name="Chapman S."/>
            <person name="Gujja S."/>
            <person name="Saif S."/>
            <person name="Birren B."/>
        </authorList>
    </citation>
    <scope>NUCLEOTIDE SEQUENCE</scope>
    <source>
        <strain evidence="10">CBS 7841</strain>
    </source>
</reference>
<dbReference type="EMBL" id="CP143785">
    <property type="protein sequence ID" value="WVN87060.1"/>
    <property type="molecule type" value="Genomic_DNA"/>
</dbReference>
<dbReference type="InterPro" id="IPR036259">
    <property type="entry name" value="MFS_trans_sf"/>
</dbReference>
<dbReference type="GeneID" id="91086448"/>
<feature type="transmembrane region" description="Helical" evidence="8">
    <location>
        <begin position="64"/>
        <end position="83"/>
    </location>
</feature>
<feature type="transmembrane region" description="Helical" evidence="8">
    <location>
        <begin position="439"/>
        <end position="456"/>
    </location>
</feature>
<feature type="transmembrane region" description="Helical" evidence="8">
    <location>
        <begin position="395"/>
        <end position="419"/>
    </location>
</feature>
<dbReference type="PRINTS" id="PR00171">
    <property type="entry name" value="SUGRTRNSPORT"/>
</dbReference>
<dbReference type="RefSeq" id="XP_066067760.1">
    <property type="nucleotide sequence ID" value="XM_066211663.1"/>
</dbReference>
<dbReference type="Gene3D" id="1.20.1250.20">
    <property type="entry name" value="MFS general substrate transporter like domains"/>
    <property type="match status" value="2"/>
</dbReference>
<keyword evidence="6 8" id="KW-0472">Membrane</keyword>
<reference evidence="10" key="3">
    <citation type="submission" date="2024-01" db="EMBL/GenBank/DDBJ databases">
        <authorList>
            <person name="Coelho M.A."/>
            <person name="David-Palma M."/>
            <person name="Shea T."/>
            <person name="Sun S."/>
            <person name="Cuomo C.A."/>
            <person name="Heitman J."/>
        </authorList>
    </citation>
    <scope>NUCLEOTIDE SEQUENCE</scope>
    <source>
        <strain evidence="10">CBS 7841</strain>
    </source>
</reference>
<evidence type="ECO:0000256" key="1">
    <source>
        <dbReference type="ARBA" id="ARBA00004141"/>
    </source>
</evidence>
<evidence type="ECO:0000313" key="11">
    <source>
        <dbReference type="Proteomes" id="UP000094043"/>
    </source>
</evidence>
<feature type="transmembrane region" description="Helical" evidence="8">
    <location>
        <begin position="304"/>
        <end position="326"/>
    </location>
</feature>
<feature type="transmembrane region" description="Helical" evidence="8">
    <location>
        <begin position="192"/>
        <end position="215"/>
    </location>
</feature>
<feature type="transmembrane region" description="Helical" evidence="8">
    <location>
        <begin position="95"/>
        <end position="113"/>
    </location>
</feature>
<dbReference type="PROSITE" id="PS50850">
    <property type="entry name" value="MFS"/>
    <property type="match status" value="1"/>
</dbReference>
<evidence type="ECO:0000259" key="9">
    <source>
        <dbReference type="PROSITE" id="PS50850"/>
    </source>
</evidence>
<proteinExistence type="inferred from homology"/>
<dbReference type="InterPro" id="IPR003663">
    <property type="entry name" value="Sugar/inositol_transpt"/>
</dbReference>
<name>A0AAJ8M051_9TREE</name>
<dbReference type="Pfam" id="PF00083">
    <property type="entry name" value="Sugar_tr"/>
    <property type="match status" value="1"/>
</dbReference>
<dbReference type="PANTHER" id="PTHR23503:SF8">
    <property type="entry name" value="FACILITATED GLUCOSE TRANSPORTER PROTEIN 1"/>
    <property type="match status" value="1"/>
</dbReference>
<organism evidence="10 11">
    <name type="scientific">Cryptococcus depauperatus CBS 7841</name>
    <dbReference type="NCBI Taxonomy" id="1295531"/>
    <lineage>
        <taxon>Eukaryota</taxon>
        <taxon>Fungi</taxon>
        <taxon>Dikarya</taxon>
        <taxon>Basidiomycota</taxon>
        <taxon>Agaricomycotina</taxon>
        <taxon>Tremellomycetes</taxon>
        <taxon>Tremellales</taxon>
        <taxon>Cryptococcaceae</taxon>
        <taxon>Cryptococcus</taxon>
    </lineage>
</organism>
<comment type="catalytic activity">
    <reaction evidence="7">
        <text>myo-inositol(out) + H(+)(out) = myo-inositol(in) + H(+)(in)</text>
        <dbReference type="Rhea" id="RHEA:60364"/>
        <dbReference type="ChEBI" id="CHEBI:15378"/>
        <dbReference type="ChEBI" id="CHEBI:17268"/>
    </reaction>
</comment>
<protein>
    <recommendedName>
        <fullName evidence="9">Major facilitator superfamily (MFS) profile domain-containing protein</fullName>
    </recommendedName>
</protein>
<keyword evidence="3" id="KW-0813">Transport</keyword>
<comment type="subcellular location">
    <subcellularLocation>
        <location evidence="1">Membrane</location>
        <topology evidence="1">Multi-pass membrane protein</topology>
    </subcellularLocation>
</comment>
<gene>
    <name evidence="10" type="ORF">L203_102236</name>
</gene>
<evidence type="ECO:0000256" key="8">
    <source>
        <dbReference type="SAM" id="Phobius"/>
    </source>
</evidence>
<dbReference type="InterPro" id="IPR020846">
    <property type="entry name" value="MFS_dom"/>
</dbReference>
<dbReference type="GO" id="GO:0015149">
    <property type="term" value="F:hexose transmembrane transporter activity"/>
    <property type="evidence" value="ECO:0007669"/>
    <property type="project" value="TreeGrafter"/>
</dbReference>
<accession>A0AAJ8M051</accession>
<feature type="domain" description="Major facilitator superfamily (MFS) profile" evidence="9">
    <location>
        <begin position="13"/>
        <end position="462"/>
    </location>
</feature>
<evidence type="ECO:0000313" key="10">
    <source>
        <dbReference type="EMBL" id="WVN87060.1"/>
    </source>
</evidence>
<evidence type="ECO:0000256" key="5">
    <source>
        <dbReference type="ARBA" id="ARBA00022989"/>
    </source>
</evidence>
<evidence type="ECO:0000256" key="2">
    <source>
        <dbReference type="ARBA" id="ARBA00010992"/>
    </source>
</evidence>
<evidence type="ECO:0000256" key="4">
    <source>
        <dbReference type="ARBA" id="ARBA00022692"/>
    </source>
</evidence>
<dbReference type="GO" id="GO:0016020">
    <property type="term" value="C:membrane"/>
    <property type="evidence" value="ECO:0007669"/>
    <property type="project" value="UniProtKB-SubCell"/>
</dbReference>
<dbReference type="KEGG" id="cdep:91086448"/>
<evidence type="ECO:0000256" key="6">
    <source>
        <dbReference type="ARBA" id="ARBA00023136"/>
    </source>
</evidence>
<keyword evidence="4 8" id="KW-0812">Transmembrane</keyword>
<comment type="similarity">
    <text evidence="2">Belongs to the major facilitator superfamily. Sugar transporter (TC 2.A.1.1) family.</text>
</comment>
<sequence length="462" mass="48599">MNLDSPYYTILWACIWTTVGFHLSELNFPISSLTCTFNASSSASSALPSSSSFNLPQCLNMSEAIYGLVTAIFTVGGLLGSLSSSSITSRYSFKGSILLTGYVNLVGSLLMTLSPHWAVLALGRLVSGVASGLAICSVPPFLAVLSTVTDELQGKKGLVGTMNQMGVVIGICSAQMSGLILTGEKGDIPGSWRYVVLLSGVMAVFQILMAGASVYPNNRASTISIDSHRLNSNSIDAGPLLPNPSPSTPSISHQFTLKQVLASSTLRTPSIFCTLVMALQQLSGVNAVMFYSTPVLKPLLPTSAGVVGVGITVVNALVTLPALFLMDRVSRKTLLLSSISGMAATSLLLAVSLTAHFQVISAVSIVAFIASFSIGLGPVPFLLTAEVVPPLAVPALSSLAISTNWITNFLVAIFFLPLRDLLSSPIDTQAPGNRREGEGRVFYVFTMILVLGGIMIQRRLKA</sequence>
<feature type="transmembrane region" description="Helical" evidence="8">
    <location>
        <begin position="157"/>
        <end position="180"/>
    </location>
</feature>
<evidence type="ECO:0000256" key="7">
    <source>
        <dbReference type="ARBA" id="ARBA00049119"/>
    </source>
</evidence>